<evidence type="ECO:0000256" key="10">
    <source>
        <dbReference type="ARBA" id="ARBA00076938"/>
    </source>
</evidence>
<dbReference type="GO" id="GO:0006606">
    <property type="term" value="P:protein import into nucleus"/>
    <property type="evidence" value="ECO:0007669"/>
    <property type="project" value="InterPro"/>
</dbReference>
<sequence>MEAPAPAAWQPQEEGFKEICGLLEHQISPTSTTDKFQIWQQLQHFSQFPDFNNYLAFILSRAEGKSVEIRQAAGLLLKNNLRNAYKPMMPAYQQYIKSELLPCLGAADRHIRSTVGTIISVVVQLGGILGWPELLQALITCLDSNDLNHMEGAMDALSKICEDIPQVLDSDVPGLPDRPIKIILPRLYQFFQSPHTSLKKLALGSVNQYIMLMPAALYASMNQYLQGLFALANDQAAEVRKLVCSAFVQLIEVRPSFLEPHLRDVVEYILQVNKDGDDEVALEACEFWSAYCDAQLPPENLREFLPRLIPVLLSNMAYADDDESLAEAEEDESLPDRDQDLKPRFHTSRFHGSDSVEDDDDDIVNAWNLRKCSAAALDILSNVFGDEILPTLMPVVEAKLAASGDESWKDREAAVLALGAVAEGCIDGLYPHLSQMVEFLIPLLDDKFPLIRSISCWTVSRFSKYIVQESGHQKGYEHFDKVLMGLLRRILDTNKRVQEAACSAFATLEEEAAEDLAPRLEIILQHLMCAFGKYQRRNLRIVYDAIGTLADAVGAELNKPAYLEILMPPLIAKWQQLSNSDKDIFPLLECFTSIAQALGTGFSQFAEPVFQRCIAIIQSQQLAKVDPVTAGFLYDKEFIVCSLDLLSGIVESLGGGIESLVSQSNLRDLLLQCCMDDVSDVRQSAFALLGDLARLFAAHLRPRLPEFLDVAAKQLNTPKLKETISVANNACWAIGELAVKVHQEISPIAMTVMSCLVPILQHSEELNNKSLVENSAITLGRLAWVCPEILSPHMEHFMQSWCIALSMIHDDIEKEDAFRGLCAMVRKNPSGALSSLVFMCKAIASWHEIRNEELHNEVCQVLHGYKQMLRNGAWDQYMSALEPPVKEKLLKYQV</sequence>
<dbReference type="GO" id="GO:0005654">
    <property type="term" value="C:nucleoplasm"/>
    <property type="evidence" value="ECO:0007669"/>
    <property type="project" value="UniProtKB-SubCell"/>
</dbReference>
<comment type="subcellular location">
    <subcellularLocation>
        <location evidence="1">Cytoplasm</location>
    </subcellularLocation>
    <subcellularLocation>
        <location evidence="2">Nucleus</location>
        <location evidence="2">Nucleoplasm</location>
    </subcellularLocation>
</comment>
<evidence type="ECO:0000256" key="1">
    <source>
        <dbReference type="ARBA" id="ARBA00004496"/>
    </source>
</evidence>
<keyword evidence="6" id="KW-0653">Protein transport</keyword>
<evidence type="ECO:0000256" key="5">
    <source>
        <dbReference type="ARBA" id="ARBA00022737"/>
    </source>
</evidence>
<dbReference type="FunFam" id="1.25.10.10:FF:000206">
    <property type="entry name" value="Transportin-1"/>
    <property type="match status" value="1"/>
</dbReference>
<evidence type="ECO:0000256" key="12">
    <source>
        <dbReference type="SAM" id="MobiDB-lite"/>
    </source>
</evidence>
<evidence type="ECO:0000259" key="13">
    <source>
        <dbReference type="PROSITE" id="PS50166"/>
    </source>
</evidence>
<dbReference type="PROSITE" id="PS50166">
    <property type="entry name" value="IMPORTIN_B_NT"/>
    <property type="match status" value="1"/>
</dbReference>
<keyword evidence="5" id="KW-0677">Repeat</keyword>
<dbReference type="AlphaFoldDB" id="A0A9Q0SBF8"/>
<protein>
    <recommendedName>
        <fullName evidence="9">Transportin-1</fullName>
    </recommendedName>
    <alternativeName>
        <fullName evidence="10">Importin beta-2</fullName>
    </alternativeName>
    <alternativeName>
        <fullName evidence="11">Karyopherin beta-2</fullName>
    </alternativeName>
</protein>
<evidence type="ECO:0000313" key="14">
    <source>
        <dbReference type="EMBL" id="KAJ6671569.1"/>
    </source>
</evidence>
<evidence type="ECO:0000313" key="15">
    <source>
        <dbReference type="Proteomes" id="UP001151529"/>
    </source>
</evidence>
<dbReference type="SMART" id="SM00913">
    <property type="entry name" value="IBN_N"/>
    <property type="match status" value="1"/>
</dbReference>
<dbReference type="InterPro" id="IPR057672">
    <property type="entry name" value="TPR_IPO4/5"/>
</dbReference>
<keyword evidence="4" id="KW-0963">Cytoplasm</keyword>
<evidence type="ECO:0000256" key="2">
    <source>
        <dbReference type="ARBA" id="ARBA00004642"/>
    </source>
</evidence>
<dbReference type="Pfam" id="PF25574">
    <property type="entry name" value="TPR_IMB1"/>
    <property type="match status" value="1"/>
</dbReference>
<dbReference type="PANTHER" id="PTHR10527">
    <property type="entry name" value="IMPORTIN BETA"/>
    <property type="match status" value="1"/>
</dbReference>
<accession>A0A9Q0SBF8</accession>
<comment type="caution">
    <text evidence="14">The sequence shown here is derived from an EMBL/GenBank/DDBJ whole genome shotgun (WGS) entry which is preliminary data.</text>
</comment>
<dbReference type="InterPro" id="IPR016024">
    <property type="entry name" value="ARM-type_fold"/>
</dbReference>
<feature type="compositionally biased region" description="Acidic residues" evidence="12">
    <location>
        <begin position="324"/>
        <end position="333"/>
    </location>
</feature>
<evidence type="ECO:0000256" key="7">
    <source>
        <dbReference type="ARBA" id="ARBA00023242"/>
    </source>
</evidence>
<gene>
    <name evidence="14" type="ORF">OIU85_015325</name>
</gene>
<dbReference type="Pfam" id="PF13513">
    <property type="entry name" value="HEAT_EZ"/>
    <property type="match status" value="1"/>
</dbReference>
<evidence type="ECO:0000256" key="9">
    <source>
        <dbReference type="ARBA" id="ARBA00067327"/>
    </source>
</evidence>
<keyword evidence="15" id="KW-1185">Reference proteome</keyword>
<organism evidence="14 15">
    <name type="scientific">Salix viminalis</name>
    <name type="common">Common osier</name>
    <name type="synonym">Basket willow</name>
    <dbReference type="NCBI Taxonomy" id="40686"/>
    <lineage>
        <taxon>Eukaryota</taxon>
        <taxon>Viridiplantae</taxon>
        <taxon>Streptophyta</taxon>
        <taxon>Embryophyta</taxon>
        <taxon>Tracheophyta</taxon>
        <taxon>Spermatophyta</taxon>
        <taxon>Magnoliopsida</taxon>
        <taxon>eudicotyledons</taxon>
        <taxon>Gunneridae</taxon>
        <taxon>Pentapetalae</taxon>
        <taxon>rosids</taxon>
        <taxon>fabids</taxon>
        <taxon>Malpighiales</taxon>
        <taxon>Salicaceae</taxon>
        <taxon>Saliceae</taxon>
        <taxon>Salix</taxon>
    </lineage>
</organism>
<name>A0A9Q0SBF8_SALVM</name>
<keyword evidence="3" id="KW-0813">Transport</keyword>
<dbReference type="Pfam" id="PF25780">
    <property type="entry name" value="TPR_IPO5"/>
    <property type="match status" value="1"/>
</dbReference>
<dbReference type="InterPro" id="IPR058584">
    <property type="entry name" value="IMB1_TNPO1-like_TPR"/>
</dbReference>
<dbReference type="GO" id="GO:0031267">
    <property type="term" value="F:small GTPase binding"/>
    <property type="evidence" value="ECO:0007669"/>
    <property type="project" value="InterPro"/>
</dbReference>
<dbReference type="Gene3D" id="1.25.10.10">
    <property type="entry name" value="Leucine-rich Repeat Variant"/>
    <property type="match status" value="1"/>
</dbReference>
<evidence type="ECO:0000256" key="6">
    <source>
        <dbReference type="ARBA" id="ARBA00022927"/>
    </source>
</evidence>
<dbReference type="Pfam" id="PF03810">
    <property type="entry name" value="IBN_N"/>
    <property type="match status" value="1"/>
</dbReference>
<feature type="region of interest" description="Disordered" evidence="12">
    <location>
        <begin position="324"/>
        <end position="354"/>
    </location>
</feature>
<evidence type="ECO:0000256" key="11">
    <source>
        <dbReference type="ARBA" id="ARBA00080641"/>
    </source>
</evidence>
<feature type="compositionally biased region" description="Basic and acidic residues" evidence="12">
    <location>
        <begin position="334"/>
        <end position="343"/>
    </location>
</feature>
<dbReference type="EMBL" id="JAPFFL010000019">
    <property type="protein sequence ID" value="KAJ6671569.1"/>
    <property type="molecule type" value="Genomic_DNA"/>
</dbReference>
<dbReference type="Proteomes" id="UP001151529">
    <property type="component" value="Chromosome 9"/>
</dbReference>
<dbReference type="OrthoDB" id="951172at2759"/>
<reference evidence="14" key="2">
    <citation type="journal article" date="2023" name="Int. J. Mol. Sci.">
        <title>De Novo Assembly and Annotation of 11 Diverse Shrub Willow (Salix) Genomes Reveals Novel Gene Organization in Sex-Linked Regions.</title>
        <authorList>
            <person name="Hyden B."/>
            <person name="Feng K."/>
            <person name="Yates T.B."/>
            <person name="Jawdy S."/>
            <person name="Cereghino C."/>
            <person name="Smart L.B."/>
            <person name="Muchero W."/>
        </authorList>
    </citation>
    <scope>NUCLEOTIDE SEQUENCE [LARGE SCALE GENOMIC DNA]</scope>
    <source>
        <tissue evidence="14">Shoot tip</tissue>
    </source>
</reference>
<dbReference type="GO" id="GO:0005737">
    <property type="term" value="C:cytoplasm"/>
    <property type="evidence" value="ECO:0007669"/>
    <property type="project" value="UniProtKB-SubCell"/>
</dbReference>
<feature type="domain" description="Importin N-terminal" evidence="13">
    <location>
        <begin position="38"/>
        <end position="106"/>
    </location>
</feature>
<dbReference type="InterPro" id="IPR001494">
    <property type="entry name" value="Importin-beta_N"/>
</dbReference>
<evidence type="ECO:0000256" key="4">
    <source>
        <dbReference type="ARBA" id="ARBA00022490"/>
    </source>
</evidence>
<dbReference type="InterPro" id="IPR040122">
    <property type="entry name" value="Importin_beta"/>
</dbReference>
<proteinExistence type="inferred from homology"/>
<dbReference type="SUPFAM" id="SSF48371">
    <property type="entry name" value="ARM repeat"/>
    <property type="match status" value="1"/>
</dbReference>
<comment type="similarity">
    <text evidence="8">Belongs to the importin beta family. Importin beta-2 subfamily.</text>
</comment>
<evidence type="ECO:0000256" key="8">
    <source>
        <dbReference type="ARBA" id="ARBA00038423"/>
    </source>
</evidence>
<keyword evidence="7" id="KW-0539">Nucleus</keyword>
<reference evidence="14" key="1">
    <citation type="submission" date="2022-11" db="EMBL/GenBank/DDBJ databases">
        <authorList>
            <person name="Hyden B.L."/>
            <person name="Feng K."/>
            <person name="Yates T."/>
            <person name="Jawdy S."/>
            <person name="Smart L.B."/>
            <person name="Muchero W."/>
        </authorList>
    </citation>
    <scope>NUCLEOTIDE SEQUENCE</scope>
    <source>
        <tissue evidence="14">Shoot tip</tissue>
    </source>
</reference>
<dbReference type="InterPro" id="IPR011989">
    <property type="entry name" value="ARM-like"/>
</dbReference>
<evidence type="ECO:0000256" key="3">
    <source>
        <dbReference type="ARBA" id="ARBA00022448"/>
    </source>
</evidence>